<dbReference type="AlphaFoldDB" id="A0A1L5P9Y5"/>
<protein>
    <submittedName>
        <fullName evidence="1">Uncharacterized protein</fullName>
    </submittedName>
</protein>
<evidence type="ECO:0000313" key="1">
    <source>
        <dbReference type="EMBL" id="APO76978.1"/>
    </source>
</evidence>
<evidence type="ECO:0000313" key="2">
    <source>
        <dbReference type="Proteomes" id="UP000185109"/>
    </source>
</evidence>
<geneLocation type="plasmid" evidence="2">
    <name>prsp8c3a</name>
</geneLocation>
<dbReference type="EMBL" id="CP017242">
    <property type="protein sequence ID" value="APO76978.1"/>
    <property type="molecule type" value="Genomic_DNA"/>
</dbReference>
<sequence>MHRLKLAELKILQSKSYWRSFHLTGGGKGGLRQHIAASNRMRRFHMLRLVVAQSIAARNEVSLGS</sequence>
<organism evidence="1 2">
    <name type="scientific">Rhizobium etli 8C-3</name>
    <dbReference type="NCBI Taxonomy" id="538025"/>
    <lineage>
        <taxon>Bacteria</taxon>
        <taxon>Pseudomonadati</taxon>
        <taxon>Pseudomonadota</taxon>
        <taxon>Alphaproteobacteria</taxon>
        <taxon>Hyphomicrobiales</taxon>
        <taxon>Rhizobiaceae</taxon>
        <taxon>Rhizobium/Agrobacterium group</taxon>
        <taxon>Rhizobium</taxon>
    </lineage>
</organism>
<gene>
    <name evidence="1" type="ORF">AM571_PA00091</name>
</gene>
<name>A0A1L5P9Y5_RHIET</name>
<accession>A0A1L5P9Y5</accession>
<dbReference type="Proteomes" id="UP000185109">
    <property type="component" value="Plasmid pRsp8C3a"/>
</dbReference>
<reference evidence="1 2" key="1">
    <citation type="submission" date="2016-09" db="EMBL/GenBank/DDBJ databases">
        <title>The complete genome sequences of Rhizobium gallicum, symbiovars gallicum and phaseoli, symbionts associated to common bean (Phaseolus vulgaris).</title>
        <authorList>
            <person name="Bustos P."/>
            <person name="Santamaria R.I."/>
            <person name="Perez-Carrascal O.M."/>
            <person name="Juarez S."/>
            <person name="Lozano L."/>
            <person name="Martinez-Flores I."/>
            <person name="Martinez-Romero E."/>
            <person name="Cevallos M."/>
            <person name="Romero D."/>
            <person name="Davila G."/>
            <person name="Gonzalez V."/>
        </authorList>
    </citation>
    <scope>NUCLEOTIDE SEQUENCE [LARGE SCALE GENOMIC DNA]</scope>
    <source>
        <strain evidence="1 2">8C-3</strain>
        <plasmid evidence="2">Plasmid prsp8c3a</plasmid>
    </source>
</reference>
<proteinExistence type="predicted"/>
<keyword evidence="1" id="KW-0614">Plasmid</keyword>